<accession>A0A512REY5</accession>
<proteinExistence type="inferred from homology"/>
<dbReference type="GO" id="GO:0016987">
    <property type="term" value="F:sigma factor activity"/>
    <property type="evidence" value="ECO:0007669"/>
    <property type="project" value="UniProtKB-KW"/>
</dbReference>
<dbReference type="Gene3D" id="1.10.10.10">
    <property type="entry name" value="Winged helix-like DNA-binding domain superfamily/Winged helix DNA-binding domain"/>
    <property type="match status" value="1"/>
</dbReference>
<dbReference type="InterPro" id="IPR013249">
    <property type="entry name" value="RNA_pol_sigma70_r4_t2"/>
</dbReference>
<keyword evidence="7" id="KW-0240">DNA-directed RNA polymerase</keyword>
<evidence type="ECO:0000259" key="6">
    <source>
        <dbReference type="Pfam" id="PF08281"/>
    </source>
</evidence>
<dbReference type="InterPro" id="IPR036388">
    <property type="entry name" value="WH-like_DNA-bd_sf"/>
</dbReference>
<dbReference type="InterPro" id="IPR039425">
    <property type="entry name" value="RNA_pol_sigma-70-like"/>
</dbReference>
<organism evidence="7 8">
    <name type="scientific">Chitinophaga cymbidii</name>
    <dbReference type="NCBI Taxonomy" id="1096750"/>
    <lineage>
        <taxon>Bacteria</taxon>
        <taxon>Pseudomonadati</taxon>
        <taxon>Bacteroidota</taxon>
        <taxon>Chitinophagia</taxon>
        <taxon>Chitinophagales</taxon>
        <taxon>Chitinophagaceae</taxon>
        <taxon>Chitinophaga</taxon>
    </lineage>
</organism>
<keyword evidence="2" id="KW-0805">Transcription regulation</keyword>
<dbReference type="Gene3D" id="1.10.1740.10">
    <property type="match status" value="1"/>
</dbReference>
<sequence>MNFLSNEIKNGNEQAFRDFFDSTYPRSLAYLKKFFGKDNAYMDDIAQEAYVKLWQNRAQIDENQLLESYLFRILKNTLLSYFRTLASSRKKSSVYLAFLQQSGNPRPDAADNNILRSMHQKEYHKDYEQVMRSINPLKSQCFRLHREYGLTYFQISEREGIAIKTVEKYIRETSRILQAKLLSRIQFCVLYAVLVNI</sequence>
<dbReference type="PANTHER" id="PTHR43133">
    <property type="entry name" value="RNA POLYMERASE ECF-TYPE SIGMA FACTO"/>
    <property type="match status" value="1"/>
</dbReference>
<keyword evidence="8" id="KW-1185">Reference proteome</keyword>
<keyword evidence="3" id="KW-0731">Sigma factor</keyword>
<name>A0A512REY5_9BACT</name>
<dbReference type="InterPro" id="IPR014284">
    <property type="entry name" value="RNA_pol_sigma-70_dom"/>
</dbReference>
<dbReference type="InterPro" id="IPR007627">
    <property type="entry name" value="RNA_pol_sigma70_r2"/>
</dbReference>
<dbReference type="SUPFAM" id="SSF88946">
    <property type="entry name" value="Sigma2 domain of RNA polymerase sigma factors"/>
    <property type="match status" value="1"/>
</dbReference>
<keyword evidence="4" id="KW-0804">Transcription</keyword>
<dbReference type="InterPro" id="IPR013325">
    <property type="entry name" value="RNA_pol_sigma_r2"/>
</dbReference>
<reference evidence="7 8" key="1">
    <citation type="submission" date="2019-07" db="EMBL/GenBank/DDBJ databases">
        <title>Whole genome shotgun sequence of Chitinophaga cymbidii NBRC 109752.</title>
        <authorList>
            <person name="Hosoyama A."/>
            <person name="Uohara A."/>
            <person name="Ohji S."/>
            <person name="Ichikawa N."/>
        </authorList>
    </citation>
    <scope>NUCLEOTIDE SEQUENCE [LARGE SCALE GENOMIC DNA]</scope>
    <source>
        <strain evidence="7 8">NBRC 109752</strain>
    </source>
</reference>
<evidence type="ECO:0000313" key="8">
    <source>
        <dbReference type="Proteomes" id="UP000321436"/>
    </source>
</evidence>
<dbReference type="PANTHER" id="PTHR43133:SF46">
    <property type="entry name" value="RNA POLYMERASE SIGMA-70 FACTOR ECF SUBFAMILY"/>
    <property type="match status" value="1"/>
</dbReference>
<feature type="domain" description="RNA polymerase sigma factor 70 region 4 type 2" evidence="6">
    <location>
        <begin position="127"/>
        <end position="171"/>
    </location>
</feature>
<feature type="domain" description="RNA polymerase sigma-70 region 2" evidence="5">
    <location>
        <begin position="20"/>
        <end position="85"/>
    </location>
</feature>
<comment type="caution">
    <text evidence="7">The sequence shown here is derived from an EMBL/GenBank/DDBJ whole genome shotgun (WGS) entry which is preliminary data.</text>
</comment>
<dbReference type="Pfam" id="PF08281">
    <property type="entry name" value="Sigma70_r4_2"/>
    <property type="match status" value="1"/>
</dbReference>
<dbReference type="EMBL" id="BKAU01000001">
    <property type="protein sequence ID" value="GEP94266.1"/>
    <property type="molecule type" value="Genomic_DNA"/>
</dbReference>
<dbReference type="GO" id="GO:0003677">
    <property type="term" value="F:DNA binding"/>
    <property type="evidence" value="ECO:0007669"/>
    <property type="project" value="InterPro"/>
</dbReference>
<evidence type="ECO:0000256" key="4">
    <source>
        <dbReference type="ARBA" id="ARBA00023163"/>
    </source>
</evidence>
<dbReference type="GO" id="GO:0006352">
    <property type="term" value="P:DNA-templated transcription initiation"/>
    <property type="evidence" value="ECO:0007669"/>
    <property type="project" value="InterPro"/>
</dbReference>
<gene>
    <name evidence="7" type="ORF">CCY01nite_05260</name>
</gene>
<dbReference type="InterPro" id="IPR013324">
    <property type="entry name" value="RNA_pol_sigma_r3/r4-like"/>
</dbReference>
<evidence type="ECO:0000256" key="3">
    <source>
        <dbReference type="ARBA" id="ARBA00023082"/>
    </source>
</evidence>
<dbReference type="GO" id="GO:0000428">
    <property type="term" value="C:DNA-directed RNA polymerase complex"/>
    <property type="evidence" value="ECO:0007669"/>
    <property type="project" value="UniProtKB-KW"/>
</dbReference>
<evidence type="ECO:0000256" key="1">
    <source>
        <dbReference type="ARBA" id="ARBA00010641"/>
    </source>
</evidence>
<comment type="similarity">
    <text evidence="1">Belongs to the sigma-70 factor family. ECF subfamily.</text>
</comment>
<evidence type="ECO:0000313" key="7">
    <source>
        <dbReference type="EMBL" id="GEP94266.1"/>
    </source>
</evidence>
<dbReference type="Proteomes" id="UP000321436">
    <property type="component" value="Unassembled WGS sequence"/>
</dbReference>
<dbReference type="RefSeq" id="WP_146857748.1">
    <property type="nucleotide sequence ID" value="NZ_BKAU01000001.1"/>
</dbReference>
<dbReference type="AlphaFoldDB" id="A0A512REY5"/>
<dbReference type="NCBIfam" id="TIGR02937">
    <property type="entry name" value="sigma70-ECF"/>
    <property type="match status" value="1"/>
</dbReference>
<evidence type="ECO:0000256" key="2">
    <source>
        <dbReference type="ARBA" id="ARBA00023015"/>
    </source>
</evidence>
<dbReference type="OrthoDB" id="659855at2"/>
<protein>
    <submittedName>
        <fullName evidence="7">DNA-directed RNA polymerase sigma-70 factor</fullName>
    </submittedName>
</protein>
<dbReference type="Pfam" id="PF04542">
    <property type="entry name" value="Sigma70_r2"/>
    <property type="match status" value="1"/>
</dbReference>
<evidence type="ECO:0000259" key="5">
    <source>
        <dbReference type="Pfam" id="PF04542"/>
    </source>
</evidence>
<dbReference type="SUPFAM" id="SSF88659">
    <property type="entry name" value="Sigma3 and sigma4 domains of RNA polymerase sigma factors"/>
    <property type="match status" value="1"/>
</dbReference>